<dbReference type="PANTHER" id="PTHR37558">
    <property type="entry name" value="HTH CENPB-TYPE DOMAIN-CONTAINING PROTEIN"/>
    <property type="match status" value="1"/>
</dbReference>
<protein>
    <recommendedName>
        <fullName evidence="5">Myb-like domain-containing protein</fullName>
    </recommendedName>
</protein>
<organism evidence="3 4">
    <name type="scientific">Bremia lactucae</name>
    <name type="common">Lettuce downy mildew</name>
    <dbReference type="NCBI Taxonomy" id="4779"/>
    <lineage>
        <taxon>Eukaryota</taxon>
        <taxon>Sar</taxon>
        <taxon>Stramenopiles</taxon>
        <taxon>Oomycota</taxon>
        <taxon>Peronosporomycetes</taxon>
        <taxon>Peronosporales</taxon>
        <taxon>Peronosporaceae</taxon>
        <taxon>Bremia</taxon>
    </lineage>
</organism>
<dbReference type="RefSeq" id="XP_067815328.1">
    <property type="nucleotide sequence ID" value="XM_067963661.1"/>
</dbReference>
<proteinExistence type="predicted"/>
<reference evidence="3 4" key="1">
    <citation type="journal article" date="2021" name="Genome Biol.">
        <title>AFLAP: assembly-free linkage analysis pipeline using k-mers from genome sequencing data.</title>
        <authorList>
            <person name="Fletcher K."/>
            <person name="Zhang L."/>
            <person name="Gil J."/>
            <person name="Han R."/>
            <person name="Cavanaugh K."/>
            <person name="Michelmore R."/>
        </authorList>
    </citation>
    <scope>NUCLEOTIDE SEQUENCE [LARGE SCALE GENOMIC DNA]</scope>
    <source>
        <strain evidence="3 4">SF5</strain>
    </source>
</reference>
<evidence type="ECO:0000256" key="1">
    <source>
        <dbReference type="SAM" id="Coils"/>
    </source>
</evidence>
<feature type="coiled-coil region" evidence="1">
    <location>
        <begin position="394"/>
        <end position="426"/>
    </location>
</feature>
<feature type="region of interest" description="Disordered" evidence="2">
    <location>
        <begin position="148"/>
        <end position="175"/>
    </location>
</feature>
<dbReference type="AlphaFoldDB" id="A0A976FG38"/>
<dbReference type="Proteomes" id="UP000294530">
    <property type="component" value="Unassembled WGS sequence"/>
</dbReference>
<dbReference type="OrthoDB" id="113205at2759"/>
<keyword evidence="1" id="KW-0175">Coiled coil</keyword>
<dbReference type="EMBL" id="SHOA02000013">
    <property type="protein sequence ID" value="TDH65829.1"/>
    <property type="molecule type" value="Genomic_DNA"/>
</dbReference>
<feature type="region of interest" description="Disordered" evidence="2">
    <location>
        <begin position="111"/>
        <end position="136"/>
    </location>
</feature>
<feature type="region of interest" description="Disordered" evidence="2">
    <location>
        <begin position="296"/>
        <end position="344"/>
    </location>
</feature>
<name>A0A976FG38_BRELC</name>
<evidence type="ECO:0008006" key="5">
    <source>
        <dbReference type="Google" id="ProtNLM"/>
    </source>
</evidence>
<keyword evidence="4" id="KW-1185">Reference proteome</keyword>
<dbReference type="GeneID" id="94349332"/>
<accession>A0A976FG38</accession>
<evidence type="ECO:0000313" key="4">
    <source>
        <dbReference type="Proteomes" id="UP000294530"/>
    </source>
</evidence>
<dbReference type="KEGG" id="blac:94349332"/>
<sequence>MSRSRQRFDPSQDYLLAVQVNTDLPFCAPYGGLMARWEKIALTLNDSKAFKMHHLKGPIAKNRFERLVSRYRNWVKSGSHPTNASSQDAAFQSVMEEVIPKLDVAEKELLSHTLGKRGRPRKFQSESNEAPENKKPLSKLSHVALAPSPLQPQPSLPVDSDNQLQPAGAKASRQRFTPKDDLLLATFVKKTLPFRAKFGAISMAWEDVATKLGKSSEFSKENIKGPIVRYRFENLVSKYRERIKRNEGRVVGPKGVPAGELEELMTELVALLDGGDAATAAVLARNVVTGIGAVDSAAPRASTTQDEDSNSCTQSESSPPPRSSPELASVLNQSSPTEQKRSESIQLAGKSAELLNEQFLASSNKTNLTDVAELKRMLNKMMEHQIQFTENMMLLQREERLNEAERQKAEQVRQREEREKDRQALTATVTSILMTALNSYSAARIENESSTL</sequence>
<evidence type="ECO:0000256" key="2">
    <source>
        <dbReference type="SAM" id="MobiDB-lite"/>
    </source>
</evidence>
<comment type="caution">
    <text evidence="3">The sequence shown here is derived from an EMBL/GenBank/DDBJ whole genome shotgun (WGS) entry which is preliminary data.</text>
</comment>
<dbReference type="PANTHER" id="PTHR37558:SF1">
    <property type="entry name" value="HTH CENPB-TYPE DOMAIN-CONTAINING PROTEIN"/>
    <property type="match status" value="1"/>
</dbReference>
<gene>
    <name evidence="3" type="ORF">CCR75_005581</name>
</gene>
<evidence type="ECO:0000313" key="3">
    <source>
        <dbReference type="EMBL" id="TDH65829.1"/>
    </source>
</evidence>